<evidence type="ECO:0000313" key="2">
    <source>
        <dbReference type="EMBL" id="SPC25553.1"/>
    </source>
</evidence>
<accession>A0A7Z7JHA6</accession>
<evidence type="ECO:0000256" key="1">
    <source>
        <dbReference type="SAM" id="MobiDB-lite"/>
    </source>
</evidence>
<feature type="region of interest" description="Disordered" evidence="1">
    <location>
        <begin position="51"/>
        <end position="89"/>
    </location>
</feature>
<dbReference type="AlphaFoldDB" id="A0A7Z7JHA6"/>
<evidence type="ECO:0000313" key="3">
    <source>
        <dbReference type="Proteomes" id="UP000257139"/>
    </source>
</evidence>
<name>A0A7Z7JHA6_9BURK</name>
<gene>
    <name evidence="2" type="ORF">CBM2594_U10054</name>
</gene>
<dbReference type="Proteomes" id="UP000257139">
    <property type="component" value="Unassembled WGS sequence"/>
</dbReference>
<feature type="compositionally biased region" description="Basic and acidic residues" evidence="1">
    <location>
        <begin position="78"/>
        <end position="89"/>
    </location>
</feature>
<comment type="caution">
    <text evidence="2">The sequence shown here is derived from an EMBL/GenBank/DDBJ whole genome shotgun (WGS) entry which is preliminary data.</text>
</comment>
<organism evidence="2 3">
    <name type="scientific">Cupriavidus taiwanensis</name>
    <dbReference type="NCBI Taxonomy" id="164546"/>
    <lineage>
        <taxon>Bacteria</taxon>
        <taxon>Pseudomonadati</taxon>
        <taxon>Pseudomonadota</taxon>
        <taxon>Betaproteobacteria</taxon>
        <taxon>Burkholderiales</taxon>
        <taxon>Burkholderiaceae</taxon>
        <taxon>Cupriavidus</taxon>
    </lineage>
</organism>
<dbReference type="EMBL" id="OGUU01000045">
    <property type="protein sequence ID" value="SPC25553.1"/>
    <property type="molecule type" value="Genomic_DNA"/>
</dbReference>
<proteinExistence type="predicted"/>
<protein>
    <submittedName>
        <fullName evidence="2">Uncharacterized protein</fullName>
    </submittedName>
</protein>
<sequence>MGGHDSSAKMKPLDEQFTVHPELARLILAAQDEDPPNMTYQEFLEFWGMGGSEQPAEGLAGAGIADPCGESQNDDAAYEEKPSEPDERQ</sequence>
<reference evidence="2 3" key="1">
    <citation type="submission" date="2018-01" db="EMBL/GenBank/DDBJ databases">
        <authorList>
            <person name="Clerissi C."/>
        </authorList>
    </citation>
    <scope>NUCLEOTIDE SEQUENCE [LARGE SCALE GENOMIC DNA]</scope>
    <source>
        <strain evidence="2">Cupriavidus taiwanensis STM 6021</strain>
    </source>
</reference>